<gene>
    <name evidence="2" type="ORF">CCUR1050_LOCUS12049</name>
</gene>
<dbReference type="AlphaFoldDB" id="A0A7S0QJR7"/>
<evidence type="ECO:0000313" key="2">
    <source>
        <dbReference type="EMBL" id="CAD8634368.1"/>
    </source>
</evidence>
<name>A0A7S0QJR7_9CRYP</name>
<protein>
    <submittedName>
        <fullName evidence="2">Uncharacterized protein</fullName>
    </submittedName>
</protein>
<proteinExistence type="predicted"/>
<feature type="coiled-coil region" evidence="1">
    <location>
        <begin position="44"/>
        <end position="78"/>
    </location>
</feature>
<sequence length="150" mass="17724">MAKATDKTAKKSGEKPIDFLETGFKFNKNCAASTKIVENFKISSDQLRSEMKADEKGIEDFESEILRLKQRKEFLGKRIVENKAWAANFDHEFRPFMNKYNEFMDQMSKLYKNAKDKHEGGLKLLREHFDYHPEFKRWSDTFSAVPFRPK</sequence>
<dbReference type="EMBL" id="HBEZ01021708">
    <property type="protein sequence ID" value="CAD8634368.1"/>
    <property type="molecule type" value="Transcribed_RNA"/>
</dbReference>
<reference evidence="2" key="1">
    <citation type="submission" date="2021-01" db="EMBL/GenBank/DDBJ databases">
        <authorList>
            <person name="Corre E."/>
            <person name="Pelletier E."/>
            <person name="Niang G."/>
            <person name="Scheremetjew M."/>
            <person name="Finn R."/>
            <person name="Kale V."/>
            <person name="Holt S."/>
            <person name="Cochrane G."/>
            <person name="Meng A."/>
            <person name="Brown T."/>
            <person name="Cohen L."/>
        </authorList>
    </citation>
    <scope>NUCLEOTIDE SEQUENCE</scope>
    <source>
        <strain evidence="2">CCAP979/52</strain>
    </source>
</reference>
<evidence type="ECO:0000256" key="1">
    <source>
        <dbReference type="SAM" id="Coils"/>
    </source>
</evidence>
<organism evidence="2">
    <name type="scientific">Cryptomonas curvata</name>
    <dbReference type="NCBI Taxonomy" id="233186"/>
    <lineage>
        <taxon>Eukaryota</taxon>
        <taxon>Cryptophyceae</taxon>
        <taxon>Cryptomonadales</taxon>
        <taxon>Cryptomonadaceae</taxon>
        <taxon>Cryptomonas</taxon>
    </lineage>
</organism>
<accession>A0A7S0QJR7</accession>
<keyword evidence="1" id="KW-0175">Coiled coil</keyword>